<evidence type="ECO:0000313" key="1">
    <source>
        <dbReference type="Proteomes" id="UP000036681"/>
    </source>
</evidence>
<reference evidence="2" key="1">
    <citation type="submission" date="2017-02" db="UniProtKB">
        <authorList>
            <consortium name="WormBaseParasite"/>
        </authorList>
    </citation>
    <scope>IDENTIFICATION</scope>
</reference>
<evidence type="ECO:0000313" key="2">
    <source>
        <dbReference type="WBParaSite" id="ALUE_0000519101-mRNA-1"/>
    </source>
</evidence>
<name>A0A0M3HS11_ASCLU</name>
<sequence length="95" mass="10649">MLRRACEWTFDKLWCEEKLTPTSLFRAPPINDDGCLDYNLGVFGAAVINLPEMVLESFSYQTVVPLANCMVMCAYSVSFGTGKCRKGHIAKFFAI</sequence>
<keyword evidence="1" id="KW-1185">Reference proteome</keyword>
<proteinExistence type="predicted"/>
<accession>A0A0M3HS11</accession>
<dbReference type="AlphaFoldDB" id="A0A0M3HS11"/>
<organism evidence="1 2">
    <name type="scientific">Ascaris lumbricoides</name>
    <name type="common">Giant roundworm</name>
    <dbReference type="NCBI Taxonomy" id="6252"/>
    <lineage>
        <taxon>Eukaryota</taxon>
        <taxon>Metazoa</taxon>
        <taxon>Ecdysozoa</taxon>
        <taxon>Nematoda</taxon>
        <taxon>Chromadorea</taxon>
        <taxon>Rhabditida</taxon>
        <taxon>Spirurina</taxon>
        <taxon>Ascaridomorpha</taxon>
        <taxon>Ascaridoidea</taxon>
        <taxon>Ascarididae</taxon>
        <taxon>Ascaris</taxon>
    </lineage>
</organism>
<dbReference type="WBParaSite" id="ALUE_0000519101-mRNA-1">
    <property type="protein sequence ID" value="ALUE_0000519101-mRNA-1"/>
    <property type="gene ID" value="ALUE_0000519101"/>
</dbReference>
<dbReference type="Proteomes" id="UP000036681">
    <property type="component" value="Unplaced"/>
</dbReference>
<protein>
    <submittedName>
        <fullName evidence="2">Apple domain-containing protein</fullName>
    </submittedName>
</protein>